<name>M1TV42_9CORY</name>
<dbReference type="PATRIC" id="fig|1121353.3.peg.2705"/>
<dbReference type="Gene3D" id="3.40.50.300">
    <property type="entry name" value="P-loop containing nucleotide triphosphate hydrolases"/>
    <property type="match status" value="2"/>
</dbReference>
<dbReference type="HOGENOM" id="CLU_328107_0_0_11"/>
<dbReference type="GO" id="GO:0005829">
    <property type="term" value="C:cytosol"/>
    <property type="evidence" value="ECO:0007669"/>
    <property type="project" value="TreeGrafter"/>
</dbReference>
<dbReference type="KEGG" id="ccn:H924_13410"/>
<proteinExistence type="predicted"/>
<accession>M1TV42</accession>
<dbReference type="Proteomes" id="UP000011760">
    <property type="component" value="Plasmid pCC2"/>
</dbReference>
<dbReference type="eggNOG" id="COG1061">
    <property type="taxonomic scope" value="Bacteria"/>
</dbReference>
<dbReference type="InterPro" id="IPR006935">
    <property type="entry name" value="Helicase/UvrB_N"/>
</dbReference>
<dbReference type="AlphaFoldDB" id="M1TV42"/>
<dbReference type="Pfam" id="PF04851">
    <property type="entry name" value="ResIII"/>
    <property type="match status" value="1"/>
</dbReference>
<evidence type="ECO:0000313" key="2">
    <source>
        <dbReference type="EMBL" id="AGG68071.1"/>
    </source>
</evidence>
<protein>
    <submittedName>
        <fullName evidence="2">DNA restriction-modification system, restriction enzyme</fullName>
    </submittedName>
</protein>
<dbReference type="REBASE" id="61098">
    <property type="entry name" value="Cca20147ORF13415P"/>
</dbReference>
<dbReference type="OrthoDB" id="9776021at2"/>
<feature type="domain" description="Helicase ATP-binding" evidence="1">
    <location>
        <begin position="17"/>
        <end position="250"/>
    </location>
</feature>
<dbReference type="InterPro" id="IPR027417">
    <property type="entry name" value="P-loop_NTPase"/>
</dbReference>
<keyword evidence="3" id="KW-1185">Reference proteome</keyword>
<dbReference type="PANTHER" id="PTHR47396">
    <property type="entry name" value="TYPE I RESTRICTION ENZYME ECOKI R PROTEIN"/>
    <property type="match status" value="1"/>
</dbReference>
<dbReference type="SMART" id="SM00487">
    <property type="entry name" value="DEXDc"/>
    <property type="match status" value="1"/>
</dbReference>
<sequence length="851" mass="94378">MSFIITYDENLIEELAARFNLREPNRKALSALVQRLDSGEYSPLEMLTLDLATGVGKTYILAAFIEYLNRQGARNVMVVTPGRVVQDKTVSDLSHGSERYIDGFTQPPILVTPDNPQGFAVAESSRGLFSSDDSSMVFVFNVQQLFPPKDEGKSVASGQEALRRKTWRWQEEYGSLMEHLRGLEDLVVIVDEAHLFGSNAKVYRSALEELLPQVTVGLTASPAKTDDIVYRYPLWRAIRDGYVKQPVLVYRKSGYNSEERQLQDAMSLLALKEEAYAGWRAAHPEGKQTKPLLFVVCADVNHATETAERLRSTAFMGDELAVLQVDNQHDDATTQAFLRYLDKEHSPVRIIVSVNKLREGWDTKRIAVMCTLRAMGSEVLTQQVMGRGIRLPFGQLTGVEAIDELDIISHKSFVSLLKSEDILREFGIESDERPQASTVLAIPGTKVDPQATPLSTTPGIEDGTASTSEVADVTKEAQEKGSNIADLVGSRGLEDNEEIVSPNDIFTQVEVSINEKFQGTTFLFPSTVMEKTTEPFELADITTEDVIAAAKRTKNTSEYLERTRVAVVENDAGSAAIRGENTDRVAVESFHQSEREVANELTRRVLATGGVSADAANVAQLSRRIVPQFIANTGIEQWTEKAKLSAADELRRLVQAEVKKAASHTRTKTRVLPIELPINDSFTLNFGEKVLPLLDLAAKSTKASSGFKERSFYGPWTKGLFDAASFDSFSGEYKLAELLNFDPDVLWWKRLYSHEHAVVAYTPKNDYYPDFVVKATDGTHWIIEGKSQKGVDDEIVQVKKAAAEKAIRLLAGHPDYLDQSWGYLIAYEQDIAGADSLADLLASSVTEKTVI</sequence>
<evidence type="ECO:0000313" key="3">
    <source>
        <dbReference type="Proteomes" id="UP000011760"/>
    </source>
</evidence>
<dbReference type="GO" id="GO:0016787">
    <property type="term" value="F:hydrolase activity"/>
    <property type="evidence" value="ECO:0007669"/>
    <property type="project" value="InterPro"/>
</dbReference>
<dbReference type="InterPro" id="IPR050742">
    <property type="entry name" value="Helicase_Restrict-Modif_Enz"/>
</dbReference>
<dbReference type="EMBL" id="CP004356">
    <property type="protein sequence ID" value="AGG68071.1"/>
    <property type="molecule type" value="Genomic_DNA"/>
</dbReference>
<geneLocation type="plasmid" evidence="2 3">
    <name>pCC2</name>
</geneLocation>
<dbReference type="InterPro" id="IPR014001">
    <property type="entry name" value="Helicase_ATP-bd"/>
</dbReference>
<dbReference type="PANTHER" id="PTHR47396:SF1">
    <property type="entry name" value="ATP-DEPENDENT HELICASE IRC3-RELATED"/>
    <property type="match status" value="1"/>
</dbReference>
<keyword evidence="2" id="KW-0614">Plasmid</keyword>
<organism evidence="2 3">
    <name type="scientific">Corynebacterium callunae DSM 20147</name>
    <dbReference type="NCBI Taxonomy" id="1121353"/>
    <lineage>
        <taxon>Bacteria</taxon>
        <taxon>Bacillati</taxon>
        <taxon>Actinomycetota</taxon>
        <taxon>Actinomycetes</taxon>
        <taxon>Mycobacteriales</taxon>
        <taxon>Corynebacteriaceae</taxon>
        <taxon>Corynebacterium</taxon>
    </lineage>
</organism>
<dbReference type="RefSeq" id="WP_015453132.1">
    <property type="nucleotide sequence ID" value="NC_020553.1"/>
</dbReference>
<dbReference type="GO" id="GO:0003677">
    <property type="term" value="F:DNA binding"/>
    <property type="evidence" value="ECO:0007669"/>
    <property type="project" value="InterPro"/>
</dbReference>
<gene>
    <name evidence="2" type="ORF">H924_13410</name>
</gene>
<evidence type="ECO:0000259" key="1">
    <source>
        <dbReference type="SMART" id="SM00487"/>
    </source>
</evidence>
<dbReference type="GO" id="GO:0005524">
    <property type="term" value="F:ATP binding"/>
    <property type="evidence" value="ECO:0007669"/>
    <property type="project" value="InterPro"/>
</dbReference>
<dbReference type="SUPFAM" id="SSF52540">
    <property type="entry name" value="P-loop containing nucleoside triphosphate hydrolases"/>
    <property type="match status" value="1"/>
</dbReference>
<reference evidence="2 3" key="1">
    <citation type="submission" date="2013-02" db="EMBL/GenBank/DDBJ databases">
        <title>The complete genome sequence of Corynebacterium callunae DSM 20147.</title>
        <authorList>
            <person name="Ruckert C."/>
            <person name="Albersmeier A."/>
            <person name="Kalinowski J."/>
        </authorList>
    </citation>
    <scope>NUCLEOTIDE SEQUENCE [LARGE SCALE GENOMIC DNA]</scope>
    <source>
        <strain evidence="2 3">DSM 20147</strain>
        <plasmid evidence="2 3">pCC2</plasmid>
    </source>
</reference>